<dbReference type="Proteomes" id="UP000765509">
    <property type="component" value="Unassembled WGS sequence"/>
</dbReference>
<dbReference type="EMBL" id="AVOT02044969">
    <property type="protein sequence ID" value="MBW0540314.1"/>
    <property type="molecule type" value="Genomic_DNA"/>
</dbReference>
<accession>A0A9Q3FJL7</accession>
<protein>
    <submittedName>
        <fullName evidence="1">Uncharacterized protein</fullName>
    </submittedName>
</protein>
<proteinExistence type="predicted"/>
<reference evidence="1" key="1">
    <citation type="submission" date="2021-03" db="EMBL/GenBank/DDBJ databases">
        <title>Draft genome sequence of rust myrtle Austropuccinia psidii MF-1, a brazilian biotype.</title>
        <authorList>
            <person name="Quecine M.C."/>
            <person name="Pachon D.M.R."/>
            <person name="Bonatelli M.L."/>
            <person name="Correr F.H."/>
            <person name="Franceschini L.M."/>
            <person name="Leite T.F."/>
            <person name="Margarido G.R.A."/>
            <person name="Almeida C.A."/>
            <person name="Ferrarezi J.A."/>
            <person name="Labate C.A."/>
        </authorList>
    </citation>
    <scope>NUCLEOTIDE SEQUENCE</scope>
    <source>
        <strain evidence="1">MF-1</strain>
    </source>
</reference>
<evidence type="ECO:0000313" key="1">
    <source>
        <dbReference type="EMBL" id="MBW0540314.1"/>
    </source>
</evidence>
<comment type="caution">
    <text evidence="1">The sequence shown here is derived from an EMBL/GenBank/DDBJ whole genome shotgun (WGS) entry which is preliminary data.</text>
</comment>
<organism evidence="1 2">
    <name type="scientific">Austropuccinia psidii MF-1</name>
    <dbReference type="NCBI Taxonomy" id="1389203"/>
    <lineage>
        <taxon>Eukaryota</taxon>
        <taxon>Fungi</taxon>
        <taxon>Dikarya</taxon>
        <taxon>Basidiomycota</taxon>
        <taxon>Pucciniomycotina</taxon>
        <taxon>Pucciniomycetes</taxon>
        <taxon>Pucciniales</taxon>
        <taxon>Sphaerophragmiaceae</taxon>
        <taxon>Austropuccinia</taxon>
    </lineage>
</organism>
<name>A0A9Q3FJL7_9BASI</name>
<sequence>MGFKHQKQNPPNPPNKTHPFHVCLASKPYGNALQGRVAPDAWRTHSANPPNTMIHLFLARLHPLNHMRWLQCNTRRNVLVSHHFSFFTSINFSSPCLLPYPAHPATPRSVIIIDDTPVRSPPPLLTRFLLWISLPLQPRTQPPPPPQCQAPLSLTMGP</sequence>
<evidence type="ECO:0000313" key="2">
    <source>
        <dbReference type="Proteomes" id="UP000765509"/>
    </source>
</evidence>
<gene>
    <name evidence="1" type="ORF">O181_080029</name>
</gene>
<dbReference type="AlphaFoldDB" id="A0A9Q3FJL7"/>
<keyword evidence="2" id="KW-1185">Reference proteome</keyword>